<accession>A0A9X2VI54</accession>
<dbReference type="EMBL" id="JANYMP010000003">
    <property type="protein sequence ID" value="MCS7477155.1"/>
    <property type="molecule type" value="Genomic_DNA"/>
</dbReference>
<dbReference type="Proteomes" id="UP001141259">
    <property type="component" value="Unassembled WGS sequence"/>
</dbReference>
<name>A0A9X2VI54_9PSEU</name>
<sequence>PPLPDPICSSSRYRLATTCSVSTMRSPRVTLVASYPVEQAALQASAGTFPAIRRAGGGLEGRVEFGLSGPVTVWRGGLEVVPGEALTSPGGTALCVGWNSTVPGDQE</sequence>
<keyword evidence="2" id="KW-1185">Reference proteome</keyword>
<evidence type="ECO:0000313" key="2">
    <source>
        <dbReference type="Proteomes" id="UP001141259"/>
    </source>
</evidence>
<comment type="caution">
    <text evidence="1">The sequence shown here is derived from an EMBL/GenBank/DDBJ whole genome shotgun (WGS) entry which is preliminary data.</text>
</comment>
<feature type="non-terminal residue" evidence="1">
    <location>
        <position position="1"/>
    </location>
</feature>
<gene>
    <name evidence="1" type="ORF">NZH93_09840</name>
</gene>
<reference evidence="1" key="1">
    <citation type="submission" date="2022-08" db="EMBL/GenBank/DDBJ databases">
        <authorList>
            <person name="Tistechok S."/>
            <person name="Samborskyy M."/>
            <person name="Roman I."/>
        </authorList>
    </citation>
    <scope>NUCLEOTIDE SEQUENCE</scope>
    <source>
        <strain evidence="1">DSM 103496</strain>
    </source>
</reference>
<proteinExistence type="predicted"/>
<protein>
    <submittedName>
        <fullName evidence="1">Uncharacterized protein</fullName>
    </submittedName>
</protein>
<dbReference type="AlphaFoldDB" id="A0A9X2VI54"/>
<evidence type="ECO:0000313" key="1">
    <source>
        <dbReference type="EMBL" id="MCS7477155.1"/>
    </source>
</evidence>
<dbReference type="RefSeq" id="WP_259622666.1">
    <property type="nucleotide sequence ID" value="NZ_JANYMP010000003.1"/>
</dbReference>
<organism evidence="1 2">
    <name type="scientific">Umezawaea endophytica</name>
    <dbReference type="NCBI Taxonomy" id="1654476"/>
    <lineage>
        <taxon>Bacteria</taxon>
        <taxon>Bacillati</taxon>
        <taxon>Actinomycetota</taxon>
        <taxon>Actinomycetes</taxon>
        <taxon>Pseudonocardiales</taxon>
        <taxon>Pseudonocardiaceae</taxon>
        <taxon>Umezawaea</taxon>
    </lineage>
</organism>